<dbReference type="EMBL" id="JBHFQA010000010">
    <property type="protein sequence ID" value="KAL2092339.1"/>
    <property type="molecule type" value="Genomic_DNA"/>
</dbReference>
<accession>A0ABD1JZM8</accession>
<evidence type="ECO:0000313" key="2">
    <source>
        <dbReference type="EMBL" id="KAL2092339.1"/>
    </source>
</evidence>
<name>A0ABD1JZM8_9TELE</name>
<dbReference type="Proteomes" id="UP001591681">
    <property type="component" value="Unassembled WGS sequence"/>
</dbReference>
<keyword evidence="1" id="KW-0472">Membrane</keyword>
<comment type="caution">
    <text evidence="2">The sequence shown here is derived from an EMBL/GenBank/DDBJ whole genome shotgun (WGS) entry which is preliminary data.</text>
</comment>
<organism evidence="2 3">
    <name type="scientific">Coilia grayii</name>
    <name type="common">Gray's grenadier anchovy</name>
    <dbReference type="NCBI Taxonomy" id="363190"/>
    <lineage>
        <taxon>Eukaryota</taxon>
        <taxon>Metazoa</taxon>
        <taxon>Chordata</taxon>
        <taxon>Craniata</taxon>
        <taxon>Vertebrata</taxon>
        <taxon>Euteleostomi</taxon>
        <taxon>Actinopterygii</taxon>
        <taxon>Neopterygii</taxon>
        <taxon>Teleostei</taxon>
        <taxon>Clupei</taxon>
        <taxon>Clupeiformes</taxon>
        <taxon>Clupeoidei</taxon>
        <taxon>Engraulidae</taxon>
        <taxon>Coilinae</taxon>
        <taxon>Coilia</taxon>
    </lineage>
</organism>
<keyword evidence="1" id="KW-1133">Transmembrane helix</keyword>
<gene>
    <name evidence="2" type="ORF">ACEWY4_012137</name>
</gene>
<reference evidence="2 3" key="1">
    <citation type="submission" date="2024-09" db="EMBL/GenBank/DDBJ databases">
        <title>A chromosome-level genome assembly of Gray's grenadier anchovy, Coilia grayii.</title>
        <authorList>
            <person name="Fu Z."/>
        </authorList>
    </citation>
    <scope>NUCLEOTIDE SEQUENCE [LARGE SCALE GENOMIC DNA]</scope>
    <source>
        <strain evidence="2">G4</strain>
        <tissue evidence="2">Muscle</tissue>
    </source>
</reference>
<proteinExistence type="predicted"/>
<keyword evidence="3" id="KW-1185">Reference proteome</keyword>
<dbReference type="AlphaFoldDB" id="A0ABD1JZM8"/>
<evidence type="ECO:0000256" key="1">
    <source>
        <dbReference type="SAM" id="Phobius"/>
    </source>
</evidence>
<keyword evidence="1" id="KW-0812">Transmembrane</keyword>
<feature type="transmembrane region" description="Helical" evidence="1">
    <location>
        <begin position="246"/>
        <end position="267"/>
    </location>
</feature>
<evidence type="ECO:0000313" key="3">
    <source>
        <dbReference type="Proteomes" id="UP001591681"/>
    </source>
</evidence>
<sequence>MSLQLLWTADHFCVFFDVCMSPHIQNRSMSVRRRVINNGTGLLFEQALSHTPNQPSDCADDLMIHFNSRMTHIMDNIAPLKTKRVTDNQKAPWKLNPMVKLLKRECRKSERMRRKSKLQIPYQIHKEMSFFSNIINRNINNARVLFSTVKKLTNPSSQLPSELSSVNKCNDFASFFKGKIDKIRLNIASQLQIAQNLEPLAVKRGDLNLMPTFSLVDNETLEKTVQNLSSSTSQLDILPTIFFKSVLHLISADVLLCVSYAFICFIYL</sequence>
<protein>
    <submittedName>
        <fullName evidence="2">Uncharacterized protein</fullName>
    </submittedName>
</protein>